<organism evidence="3 4">
    <name type="scientific">Bacillus inaquosorum</name>
    <dbReference type="NCBI Taxonomy" id="483913"/>
    <lineage>
        <taxon>Bacteria</taxon>
        <taxon>Bacillati</taxon>
        <taxon>Bacillota</taxon>
        <taxon>Bacilli</taxon>
        <taxon>Bacillales</taxon>
        <taxon>Bacillaceae</taxon>
        <taxon>Bacillus</taxon>
    </lineage>
</organism>
<protein>
    <submittedName>
        <fullName evidence="3">Uncharacterized protein</fullName>
    </submittedName>
</protein>
<evidence type="ECO:0000256" key="1">
    <source>
        <dbReference type="SAM" id="MobiDB-lite"/>
    </source>
</evidence>
<feature type="transmembrane region" description="Helical" evidence="2">
    <location>
        <begin position="32"/>
        <end position="51"/>
    </location>
</feature>
<feature type="region of interest" description="Disordered" evidence="1">
    <location>
        <begin position="1"/>
        <end position="29"/>
    </location>
</feature>
<proteinExistence type="predicted"/>
<keyword evidence="2" id="KW-0812">Transmembrane</keyword>
<accession>A0A9Q4EPU2</accession>
<evidence type="ECO:0000313" key="3">
    <source>
        <dbReference type="EMBL" id="MCY9228361.1"/>
    </source>
</evidence>
<keyword evidence="2" id="KW-1133">Transmembrane helix</keyword>
<dbReference type="RefSeq" id="WP_088110868.1">
    <property type="nucleotide sequence ID" value="NZ_CP178717.1"/>
</dbReference>
<name>A0A9Q4EPU2_9BACI</name>
<dbReference type="Proteomes" id="UP001066278">
    <property type="component" value="Unassembled WGS sequence"/>
</dbReference>
<dbReference type="EMBL" id="JALAXJ010000003">
    <property type="protein sequence ID" value="MCY9228361.1"/>
    <property type="molecule type" value="Genomic_DNA"/>
</dbReference>
<gene>
    <name evidence="3" type="ORF">MOE99_03035</name>
</gene>
<dbReference type="AlphaFoldDB" id="A0A9Q4EPU2"/>
<evidence type="ECO:0000256" key="2">
    <source>
        <dbReference type="SAM" id="Phobius"/>
    </source>
</evidence>
<keyword evidence="2" id="KW-0472">Membrane</keyword>
<evidence type="ECO:0000313" key="4">
    <source>
        <dbReference type="Proteomes" id="UP001066278"/>
    </source>
</evidence>
<reference evidence="3" key="1">
    <citation type="submission" date="2022-02" db="EMBL/GenBank/DDBJ databases">
        <title>Crop Bioprotection Bacillus Genome Sequencing.</title>
        <authorList>
            <person name="Dunlap C."/>
        </authorList>
    </citation>
    <scope>NUCLEOTIDE SEQUENCE</scope>
    <source>
        <strain evidence="3">T20C13</strain>
    </source>
</reference>
<sequence>MDKKKDEIQRKYREQMREKTEREKEDGSSHTFEIVVVLAIIILMFFFNSVFKAF</sequence>
<comment type="caution">
    <text evidence="3">The sequence shown here is derived from an EMBL/GenBank/DDBJ whole genome shotgun (WGS) entry which is preliminary data.</text>
</comment>
<feature type="compositionally biased region" description="Basic and acidic residues" evidence="1">
    <location>
        <begin position="1"/>
        <end position="28"/>
    </location>
</feature>